<dbReference type="GeneID" id="25267426"/>
<dbReference type="EMBL" id="JMSN01000139">
    <property type="protein sequence ID" value="KDN37410.1"/>
    <property type="molecule type" value="Genomic_DNA"/>
</dbReference>
<dbReference type="RefSeq" id="XP_013240369.1">
    <property type="nucleotide sequence ID" value="XM_013384915.1"/>
</dbReference>
<name>A0A066VFS5_TILAU</name>
<proteinExistence type="predicted"/>
<dbReference type="HOGENOM" id="CLU_1732750_0_0_1"/>
<evidence type="ECO:0000313" key="1">
    <source>
        <dbReference type="EMBL" id="KDN37410.1"/>
    </source>
</evidence>
<protein>
    <submittedName>
        <fullName evidence="1">Uncharacterized protein</fullName>
    </submittedName>
</protein>
<gene>
    <name evidence="1" type="ORF">K437DRAFT_38315</name>
</gene>
<dbReference type="AlphaFoldDB" id="A0A066VFS5"/>
<comment type="caution">
    <text evidence="1">The sequence shown here is derived from an EMBL/GenBank/DDBJ whole genome shotgun (WGS) entry which is preliminary data.</text>
</comment>
<keyword evidence="2" id="KW-1185">Reference proteome</keyword>
<evidence type="ECO:0000313" key="2">
    <source>
        <dbReference type="Proteomes" id="UP000027361"/>
    </source>
</evidence>
<accession>A0A066VFS5</accession>
<dbReference type="Proteomes" id="UP000027361">
    <property type="component" value="Unassembled WGS sequence"/>
</dbReference>
<sequence>MWGAFRDTVYLGLQIHSEGDAPRRLKLDCCLTILRWRETSSQPLSTHTSEQVEPCEGPAWNRKKDWSIGGIVAKNFVLPHCMHALCTTLLRGLHQIFRPPSYHPHMCVSQAEHQGPMRSCSGFKSAPVFSVYLALQHGPITLACQCELCLQ</sequence>
<reference evidence="1 2" key="1">
    <citation type="submission" date="2014-05" db="EMBL/GenBank/DDBJ databases">
        <title>Draft genome sequence of a rare smut relative, Tilletiaria anomala UBC 951.</title>
        <authorList>
            <consortium name="DOE Joint Genome Institute"/>
            <person name="Toome M."/>
            <person name="Kuo A."/>
            <person name="Henrissat B."/>
            <person name="Lipzen A."/>
            <person name="Tritt A."/>
            <person name="Yoshinaga Y."/>
            <person name="Zane M."/>
            <person name="Barry K."/>
            <person name="Grigoriev I.V."/>
            <person name="Spatafora J.W."/>
            <person name="Aimea M.C."/>
        </authorList>
    </citation>
    <scope>NUCLEOTIDE SEQUENCE [LARGE SCALE GENOMIC DNA]</scope>
    <source>
        <strain evidence="1 2">UBC 951</strain>
    </source>
</reference>
<dbReference type="InParanoid" id="A0A066VFS5"/>
<organism evidence="1 2">
    <name type="scientific">Tilletiaria anomala (strain ATCC 24038 / CBS 436.72 / UBC 951)</name>
    <dbReference type="NCBI Taxonomy" id="1037660"/>
    <lineage>
        <taxon>Eukaryota</taxon>
        <taxon>Fungi</taxon>
        <taxon>Dikarya</taxon>
        <taxon>Basidiomycota</taxon>
        <taxon>Ustilaginomycotina</taxon>
        <taxon>Exobasidiomycetes</taxon>
        <taxon>Georgefischeriales</taxon>
        <taxon>Tilletiariaceae</taxon>
        <taxon>Tilletiaria</taxon>
    </lineage>
</organism>